<sequence length="694" mass="74456">MPRYNPEKDIDFLRQKMNRLNEDILPSARISPEILVQKLDDEQPAPANRKVFFTRRRLAFALCAGFVCCIALVYAALQPMKIGLQGDVAPSTEKNAQAMGIAPIKDEAILEAAPAADAEASEALAADESYQSVRTALEQTQIENQEKVYTAVDGIPSETSDKNPDEPEGSGGKGGGGGGGSEAGFAAKVSGSSRLSDSADADIIQADDRYIYYTTGTTVKIAETSQNGKLTLSSEIDVSKEDRYVIELFVQGNNLTLLCNNYAYIAPGASEEIQSVGTTVEMYDITNRQSPVKKREYTQEGEYLTAKVSSDTLYMVSVRRTFEYSGVLPVCSIVPSYYDSATGMGGAAPLSSKDIILPEAAGDNSYATVTAMKLYDASAPASTKAVLGGACSAYIAPGGVYLINSAMLAENQTGTRITKLAYNGSEHIGITEAKVAGRVPDGTAMDESDGTLRMVTTSQNQQGKNAVNLYVFGRDLSIAGSTQAPNDQTVYAARFYGGTAYVSAYGEQDPLLVFDLSDALHPKLLGDVKVKGFSTSLHPVGDQTVVGLGYLTALENGETVRKGLQLTLFDISDKQKPVVKKAITLGQDGSYSEAVLNLKSLYYSTEKQMIGFSAVITRLKEGSNILETAFSGYYLYSLKDNSLALLGKLPNASEQPEDAVHRGLCIGNYLYTASDKQISSYDLSSFNKADTLKW</sequence>
<gene>
    <name evidence="3" type="ORF">SAMN05192585_12418</name>
</gene>
<organism evidence="3 4">
    <name type="scientific">Acetanaerobacterium elongatum</name>
    <dbReference type="NCBI Taxonomy" id="258515"/>
    <lineage>
        <taxon>Bacteria</taxon>
        <taxon>Bacillati</taxon>
        <taxon>Bacillota</taxon>
        <taxon>Clostridia</taxon>
        <taxon>Eubacteriales</taxon>
        <taxon>Oscillospiraceae</taxon>
        <taxon>Acetanaerobacterium</taxon>
    </lineage>
</organism>
<feature type="region of interest" description="Disordered" evidence="1">
    <location>
        <begin position="155"/>
        <end position="189"/>
    </location>
</feature>
<accession>A0A1H0CNZ2</accession>
<keyword evidence="2" id="KW-1133">Transmembrane helix</keyword>
<dbReference type="RefSeq" id="WP_092641222.1">
    <property type="nucleotide sequence ID" value="NZ_FNID01000024.1"/>
</dbReference>
<protein>
    <submittedName>
        <fullName evidence="3">Beta propeller domain-containing protein</fullName>
    </submittedName>
</protein>
<dbReference type="EMBL" id="FNID01000024">
    <property type="protein sequence ID" value="SDN59586.1"/>
    <property type="molecule type" value="Genomic_DNA"/>
</dbReference>
<name>A0A1H0CNZ2_9FIRM</name>
<keyword evidence="2" id="KW-0812">Transmembrane</keyword>
<dbReference type="STRING" id="258515.SAMN05192585_12418"/>
<dbReference type="OrthoDB" id="9778998at2"/>
<evidence type="ECO:0000313" key="3">
    <source>
        <dbReference type="EMBL" id="SDN59586.1"/>
    </source>
</evidence>
<feature type="transmembrane region" description="Helical" evidence="2">
    <location>
        <begin position="58"/>
        <end position="77"/>
    </location>
</feature>
<evidence type="ECO:0000313" key="4">
    <source>
        <dbReference type="Proteomes" id="UP000199182"/>
    </source>
</evidence>
<keyword evidence="2" id="KW-0472">Membrane</keyword>
<feature type="compositionally biased region" description="Gly residues" evidence="1">
    <location>
        <begin position="169"/>
        <end position="182"/>
    </location>
</feature>
<evidence type="ECO:0000256" key="1">
    <source>
        <dbReference type="SAM" id="MobiDB-lite"/>
    </source>
</evidence>
<dbReference type="Pfam" id="PF09826">
    <property type="entry name" value="Beta_propel"/>
    <property type="match status" value="1"/>
</dbReference>
<keyword evidence="4" id="KW-1185">Reference proteome</keyword>
<dbReference type="InterPro" id="IPR019198">
    <property type="entry name" value="Beta_propeller_containing"/>
</dbReference>
<dbReference type="AlphaFoldDB" id="A0A1H0CNZ2"/>
<reference evidence="3 4" key="1">
    <citation type="submission" date="2016-10" db="EMBL/GenBank/DDBJ databases">
        <authorList>
            <person name="de Groot N.N."/>
        </authorList>
    </citation>
    <scope>NUCLEOTIDE SEQUENCE [LARGE SCALE GENOMIC DNA]</scope>
    <source>
        <strain evidence="3 4">CGMCC 1.5012</strain>
    </source>
</reference>
<proteinExistence type="predicted"/>
<dbReference type="Proteomes" id="UP000199182">
    <property type="component" value="Unassembled WGS sequence"/>
</dbReference>
<evidence type="ECO:0000256" key="2">
    <source>
        <dbReference type="SAM" id="Phobius"/>
    </source>
</evidence>